<dbReference type="InterPro" id="IPR011704">
    <property type="entry name" value="ATPase_dyneun-rel_AAA"/>
</dbReference>
<evidence type="ECO:0000313" key="3">
    <source>
        <dbReference type="EMBL" id="OLP97004.1"/>
    </source>
</evidence>
<evidence type="ECO:0000259" key="2">
    <source>
        <dbReference type="Pfam" id="PF07728"/>
    </source>
</evidence>
<dbReference type="OrthoDB" id="5186at2759"/>
<reference evidence="3 4" key="1">
    <citation type="submission" date="2016-02" db="EMBL/GenBank/DDBJ databases">
        <title>Genome analysis of coral dinoflagellate symbionts highlights evolutionary adaptations to a symbiotic lifestyle.</title>
        <authorList>
            <person name="Aranda M."/>
            <person name="Li Y."/>
            <person name="Liew Y.J."/>
            <person name="Baumgarten S."/>
            <person name="Simakov O."/>
            <person name="Wilson M."/>
            <person name="Piel J."/>
            <person name="Ashoor H."/>
            <person name="Bougouffa S."/>
            <person name="Bajic V.B."/>
            <person name="Ryu T."/>
            <person name="Ravasi T."/>
            <person name="Bayer T."/>
            <person name="Micklem G."/>
            <person name="Kim H."/>
            <person name="Bhak J."/>
            <person name="Lajeunesse T.C."/>
            <person name="Voolstra C.R."/>
        </authorList>
    </citation>
    <scope>NUCLEOTIDE SEQUENCE [LARGE SCALE GENOMIC DNA]</scope>
    <source>
        <strain evidence="3 4">CCMP2467</strain>
    </source>
</reference>
<sequence length="2104" mass="231027">MQLQAPSSDGSFLPQFTVPSWAGHRRDSGAGRECEFLALTPDTSEVDLKMRRELRVSEQDSARTLSVIWFDQAVVRAALNGRVLILEGLEKAERNVLPLLNNLLENREMQLEDGRFLVAPKRYDNLVAGRSRLQHLQQLKLVRVHEDFRVIALGVPSPPFPGNPLDPPLRSRFQARFIDRVPLDVLLFQLQTHYAPHASAECVEELLSFHEGLWALMKLQAQTSGTEARNLAFGSPCFPCEESLISAAQLLELAPGLSVHHAVSAIFPFGKTSGLLRAEAAQLVTSILPHPQPQSEASGAPAAPVLEEVVEEGAEACVKIRICRDVRTFRCRRGPDKVQHVALDLPDHQRILTGMLLSALIGRDICIIGPRGEGKTFLARQFGHALGYSRLETLFLHEEMTARDLFQRRATNRQGESTWEPSPLLQAMQNGGLCVLDGLQQLRPGSLASLIQVIQDREVTLYDGTRFVSPWRWKVLVSLGLTSEQLSSRGLRCTHPTFRLVALATPNDAHRRSWLTNEVLQLFHFFTLPLQPELAPVIAAAVPDCPDRVVGSLLRVRQLLYEASQDSGSSLWTGTKDDGANPSVMLSLRAILRAARTAAAAPSTVDIASEIGAYLQSALMTDFMPAAESGAVLAVLRTAGFRVHSKQARLQDAAGMAVQAADLMDSEPTLRIGTAVCRVQAPLEKALVPETQFFHNPQQTLALHDMLRDIAASEHLLLMGNQGVGKNKLIDKMLMLLHREREYIQLHRDTTVGSLTLVPSLRNGLLCYDDSPLVKAMINGRVLVIDEFDKAPTEVVLTLKGLLQDGEILLADGRRFVRHQNIHEAFLVVALANRPGFPFLGNDFFREMGDCFACHAVQNPDQASEVAMLQSYAPQVPVALLEMLSASFSELRQMVEDGKLSYPYSTRELVNIVRHLAVYPDDSIDSVMENVFAFDAFDAQLRQVVFSIFRRHGLPLASDSQGMAVAERRTRVAAAVHLGPPEKVATFQRSHSEQAQRATLESPLLESWRRFEGGWLPFQSKSSRSREFSEEDRWWALGFVTTDGVVIKGKDPITGSWLGALLGMASAQGCLCILSSQMALHVHDVHREACCEISLAAGSTLKDRASYAIGRSLLPVRDSKGGCVCTYDTRNAAHLSIWPADGVVYSLKVQPPSWPQEAKIVCAGLLADLPLAIYHAESGSELLLVRCGSFDSVAFAGVARLALDLPAKMGLLAVYVLSRERILLRCADSSGTLQLYELVLPTGVAGNCENDVDSYLASLSSLGAHLHFARWEPQLEPRFWSPVHPSELSLQPHFAGLPHDPSDCDAGDASMLSQVLLTEDTYCSFAVGLNVDLPGNAHPIMGYRRSSTLSELQDVVQASTSFQTSPRHFISCWHSASKSLVSVSWLSDSRGPVYSVDQGCVWLEVVDVANGQMRRIVLGKVPGLGLASRSLTGAGTDNSLAEQGMLLTRRGGSVAAAPRKQMEMPSCVACCEMEDGRLALLFADSHVRILEIRKGQLAVQEALHRSMRGAGADADTESLESEGRSLPGESEDDEADDLDVENTEEGEETDESSVDARSASTPGMVGGSRGKGRGRRGKRGKGRLGRGRGRGGGARQQSGDAKAKGAGARKVLQKARERAMLAVGKEKLELELADLDIAKYHELFRTVEKEVTQLRVILQAVEAKEKERTWLRGKTVGELDDSKIVDFAIGEKTVFKHRGQREDPSVAQALPKRLSFVVDVSGSMAVFNGDGRLDRLCASMVMVMEGLFGLEHKYLYEIVGHSGETDWLPFVRMGKPPRNRAERFAVVSAMADHASFARSGDNTLSAGIRAMTEIVKEQADDYFVFLVSDANLRGYGISPQDLASALTNDRRINAHAIFIAEPDAAQEMKLSMPVGHAHLVLDTEGLPLLLKNIFAKAVLTGLSSKLQNRASTECEDDVELKVSFKDLDGACEELIEYEVGSFVSAMPSSGSRAHFQRKSGWCRRCRGLLSSATASEEVVTIMRGYFWKFNTGVELSSESLGKLANWRRRIFCLQRKSATTVITYLSEKENGVLQLACVVQGAHFHICPWRQTCRVSRLPGVELEVPESSREELYDSMRQYDVAFAGKPMSSSYASLIPERFTAD</sequence>
<dbReference type="GO" id="GO:0005524">
    <property type="term" value="F:ATP binding"/>
    <property type="evidence" value="ECO:0007669"/>
    <property type="project" value="InterPro"/>
</dbReference>
<evidence type="ECO:0000256" key="1">
    <source>
        <dbReference type="SAM" id="MobiDB-lite"/>
    </source>
</evidence>
<dbReference type="Pfam" id="PF07728">
    <property type="entry name" value="AAA_5"/>
    <property type="match status" value="3"/>
</dbReference>
<accession>A0A1Q9DPA8</accession>
<dbReference type="SUPFAM" id="SSF53300">
    <property type="entry name" value="vWA-like"/>
    <property type="match status" value="1"/>
</dbReference>
<comment type="caution">
    <text evidence="3">The sequence shown here is derived from an EMBL/GenBank/DDBJ whole genome shotgun (WGS) entry which is preliminary data.</text>
</comment>
<dbReference type="PANTHER" id="PTHR21610">
    <property type="entry name" value="VON WILLEBRAND FACTOR A DOMAIN-CONTAINING PROTEIN 8"/>
    <property type="match status" value="1"/>
</dbReference>
<feature type="region of interest" description="Disordered" evidence="1">
    <location>
        <begin position="1508"/>
        <end position="1610"/>
    </location>
</feature>
<dbReference type="EMBL" id="LSRX01000449">
    <property type="protein sequence ID" value="OLP97004.1"/>
    <property type="molecule type" value="Genomic_DNA"/>
</dbReference>
<dbReference type="Gene3D" id="3.40.50.300">
    <property type="entry name" value="P-loop containing nucleotide triphosphate hydrolases"/>
    <property type="match status" value="3"/>
</dbReference>
<dbReference type="InterPro" id="IPR039891">
    <property type="entry name" value="VWA8"/>
</dbReference>
<dbReference type="SUPFAM" id="SSF52540">
    <property type="entry name" value="P-loop containing nucleoside triphosphate hydrolases"/>
    <property type="match status" value="3"/>
</dbReference>
<dbReference type="GO" id="GO:0005737">
    <property type="term" value="C:cytoplasm"/>
    <property type="evidence" value="ECO:0007669"/>
    <property type="project" value="TreeGrafter"/>
</dbReference>
<dbReference type="GO" id="GO:0016887">
    <property type="term" value="F:ATP hydrolysis activity"/>
    <property type="evidence" value="ECO:0007669"/>
    <property type="project" value="InterPro"/>
</dbReference>
<dbReference type="PANTHER" id="PTHR21610:SF9">
    <property type="entry name" value="VON WILLEBRAND FACTOR A DOMAIN-CONTAINING PROTEIN 8"/>
    <property type="match status" value="1"/>
</dbReference>
<protein>
    <submittedName>
        <fullName evidence="3">von Willebrand factor A domain-containing protein 8</fullName>
    </submittedName>
</protein>
<name>A0A1Q9DPA8_SYMMI</name>
<dbReference type="InterPro" id="IPR036465">
    <property type="entry name" value="vWFA_dom_sf"/>
</dbReference>
<feature type="domain" description="ATPase dynein-related AAA" evidence="2">
    <location>
        <begin position="715"/>
        <end position="836"/>
    </location>
</feature>
<feature type="compositionally biased region" description="Acidic residues" evidence="1">
    <location>
        <begin position="1529"/>
        <end position="1553"/>
    </location>
</feature>
<feature type="domain" description="ATPase dynein-related AAA" evidence="2">
    <location>
        <begin position="31"/>
        <end position="173"/>
    </location>
</feature>
<keyword evidence="4" id="KW-1185">Reference proteome</keyword>
<organism evidence="3 4">
    <name type="scientific">Symbiodinium microadriaticum</name>
    <name type="common">Dinoflagellate</name>
    <name type="synonym">Zooxanthella microadriatica</name>
    <dbReference type="NCBI Taxonomy" id="2951"/>
    <lineage>
        <taxon>Eukaryota</taxon>
        <taxon>Sar</taxon>
        <taxon>Alveolata</taxon>
        <taxon>Dinophyceae</taxon>
        <taxon>Suessiales</taxon>
        <taxon>Symbiodiniaceae</taxon>
        <taxon>Symbiodinium</taxon>
    </lineage>
</organism>
<dbReference type="Proteomes" id="UP000186817">
    <property type="component" value="Unassembled WGS sequence"/>
</dbReference>
<feature type="compositionally biased region" description="Basic residues" evidence="1">
    <location>
        <begin position="1570"/>
        <end position="1589"/>
    </location>
</feature>
<dbReference type="InterPro" id="IPR027417">
    <property type="entry name" value="P-loop_NTPase"/>
</dbReference>
<feature type="domain" description="ATPase dynein-related AAA" evidence="2">
    <location>
        <begin position="364"/>
        <end position="523"/>
    </location>
</feature>
<gene>
    <name evidence="3" type="ORF">AK812_SmicGene20709</name>
</gene>
<proteinExistence type="predicted"/>
<evidence type="ECO:0000313" key="4">
    <source>
        <dbReference type="Proteomes" id="UP000186817"/>
    </source>
</evidence>